<keyword evidence="8 14" id="KW-0456">Lyase</keyword>
<dbReference type="InterPro" id="IPR031338">
    <property type="entry name" value="KDPG/KHG_AS_2"/>
</dbReference>
<dbReference type="InterPro" id="IPR031337">
    <property type="entry name" value="KDPG/KHG_AS_1"/>
</dbReference>
<reference evidence="13 15" key="1">
    <citation type="submission" date="2018-03" db="EMBL/GenBank/DDBJ databases">
        <title>Genomic Encyclopedia of Archaeal and Bacterial Type Strains, Phase II (KMG-II): from individual species to whole genera.</title>
        <authorList>
            <person name="Goeker M."/>
        </authorList>
    </citation>
    <scope>NUCLEOTIDE SEQUENCE [LARGE SCALE GENOMIC DNA]</scope>
    <source>
        <strain evidence="13 15">DSM 21548</strain>
    </source>
</reference>
<keyword evidence="9" id="KW-0704">Schiff base</keyword>
<dbReference type="InterPro" id="IPR011611">
    <property type="entry name" value="PfkB_dom"/>
</dbReference>
<sequence>MAGPVSGEPAPDATADVVDRLARAGVVPVVVIDDATHADGLGDALVAAGITAVEVTLRTTAGLDVVRRLAARGDLLVGAGTVLTAAQVDEVADTGATFVVSPGLDADVVARCLDRGVLPLPGVATATEVQRAVSLGLSVLKFFPSSQLGGLPTMSALAGPFPGVRFFPSGGVGPDEARDLLASELVVAVGASWVAPRSDIAAGDLDGLATRAKAALARVLGDGHSGTEPAQRASDPTEGTPIVTLGETMLLFHPPGTGTLAHTPSVAVGIGGAESNVAIALARLGAPATWVGVVGDDGAGDRIVRELRGEGVDLIVRVDPYVPTAVMLKERPTPGTARITYHRRGNAGSRIGPADVPLDAIRSASCLHVTGITPALSDSARDAVLLAVDTAVAAGVPVSFDVNHRPSLWRDRDPVRLYRRLASAATLVFAGEDEARLLLGDDVSVDADVSSVAAALAAFGPRHAVVKRGADGCVAVVDGVQYERAAVPVAVVDTVGAGDAFVAGYLAEFVSGLPVEGCLETAVTVGAFQCSVPGDWEGLPRRRDLALLAATEPVTR</sequence>
<dbReference type="InterPro" id="IPR002173">
    <property type="entry name" value="Carboh/pur_kinase_PfkB_CS"/>
</dbReference>
<evidence type="ECO:0000256" key="5">
    <source>
        <dbReference type="ARBA" id="ARBA00013063"/>
    </source>
</evidence>
<keyword evidence="16" id="KW-1185">Reference proteome</keyword>
<keyword evidence="7" id="KW-0418">Kinase</keyword>
<dbReference type="AlphaFoldDB" id="A0A2P8GU88"/>
<evidence type="ECO:0000256" key="2">
    <source>
        <dbReference type="ARBA" id="ARBA00004736"/>
    </source>
</evidence>
<evidence type="ECO:0000313" key="13">
    <source>
        <dbReference type="EMBL" id="PSL37524.1"/>
    </source>
</evidence>
<dbReference type="PROSITE" id="PS00159">
    <property type="entry name" value="ALDOLASE_KDPG_KHG_1"/>
    <property type="match status" value="1"/>
</dbReference>
<name>A0A2P8GU88_9MICO</name>
<keyword evidence="10" id="KW-0119">Carbohydrate metabolism</keyword>
<dbReference type="PANTHER" id="PTHR30246">
    <property type="entry name" value="2-KETO-3-DEOXY-6-PHOSPHOGLUCONATE ALDOLASE"/>
    <property type="match status" value="1"/>
</dbReference>
<feature type="region of interest" description="Disordered" evidence="11">
    <location>
        <begin position="220"/>
        <end position="239"/>
    </location>
</feature>
<evidence type="ECO:0000313" key="15">
    <source>
        <dbReference type="Proteomes" id="UP000241203"/>
    </source>
</evidence>
<evidence type="ECO:0000256" key="1">
    <source>
        <dbReference type="ARBA" id="ARBA00000654"/>
    </source>
</evidence>
<proteinExistence type="inferred from homology"/>
<dbReference type="CDD" id="cd01166">
    <property type="entry name" value="KdgK"/>
    <property type="match status" value="1"/>
</dbReference>
<dbReference type="PANTHER" id="PTHR30246:SF1">
    <property type="entry name" value="2-DEHYDRO-3-DEOXY-6-PHOSPHOGALACTONATE ALDOLASE-RELATED"/>
    <property type="match status" value="1"/>
</dbReference>
<evidence type="ECO:0000256" key="6">
    <source>
        <dbReference type="ARBA" id="ARBA00022679"/>
    </source>
</evidence>
<dbReference type="EMBL" id="RZGY01000002">
    <property type="protein sequence ID" value="RUQ84825.1"/>
    <property type="molecule type" value="Genomic_DNA"/>
</dbReference>
<keyword evidence="6" id="KW-0808">Transferase</keyword>
<dbReference type="InterPro" id="IPR029056">
    <property type="entry name" value="Ribokinase-like"/>
</dbReference>
<dbReference type="SUPFAM" id="SSF53613">
    <property type="entry name" value="Ribokinase-like"/>
    <property type="match status" value="1"/>
</dbReference>
<dbReference type="SUPFAM" id="SSF51569">
    <property type="entry name" value="Aldolase"/>
    <property type="match status" value="1"/>
</dbReference>
<dbReference type="CDD" id="cd00452">
    <property type="entry name" value="KDPG_aldolase"/>
    <property type="match status" value="1"/>
</dbReference>
<comment type="caution">
    <text evidence="13">The sequence shown here is derived from an EMBL/GenBank/DDBJ whole genome shotgun (WGS) entry which is preliminary data.</text>
</comment>
<evidence type="ECO:0000256" key="4">
    <source>
        <dbReference type="ARBA" id="ARBA00011233"/>
    </source>
</evidence>
<protein>
    <recommendedName>
        <fullName evidence="5">2-dehydro-3-deoxy-phosphogluconate aldolase</fullName>
        <ecNumber evidence="5">4.1.2.14</ecNumber>
    </recommendedName>
</protein>
<dbReference type="Gene3D" id="3.40.1190.20">
    <property type="match status" value="1"/>
</dbReference>
<organism evidence="13 15">
    <name type="scientific">Labedella gwakjiensis</name>
    <dbReference type="NCBI Taxonomy" id="390269"/>
    <lineage>
        <taxon>Bacteria</taxon>
        <taxon>Bacillati</taxon>
        <taxon>Actinomycetota</taxon>
        <taxon>Actinomycetes</taxon>
        <taxon>Micrococcales</taxon>
        <taxon>Microbacteriaceae</taxon>
        <taxon>Labedella</taxon>
    </lineage>
</organism>
<comment type="subunit">
    <text evidence="4">Homotrimer.</text>
</comment>
<dbReference type="Gene3D" id="3.20.20.70">
    <property type="entry name" value="Aldolase class I"/>
    <property type="match status" value="1"/>
</dbReference>
<dbReference type="GO" id="GO:0008675">
    <property type="term" value="F:2-dehydro-3-deoxy-phosphogluconate aldolase activity"/>
    <property type="evidence" value="ECO:0007669"/>
    <property type="project" value="UniProtKB-EC"/>
</dbReference>
<dbReference type="InterPro" id="IPR013785">
    <property type="entry name" value="Aldolase_TIM"/>
</dbReference>
<evidence type="ECO:0000256" key="3">
    <source>
        <dbReference type="ARBA" id="ARBA00006906"/>
    </source>
</evidence>
<dbReference type="NCBIfam" id="TIGR01182">
    <property type="entry name" value="eda"/>
    <property type="match status" value="1"/>
</dbReference>
<comment type="catalytic activity">
    <reaction evidence="1">
        <text>2-dehydro-3-deoxy-6-phospho-D-gluconate = D-glyceraldehyde 3-phosphate + pyruvate</text>
        <dbReference type="Rhea" id="RHEA:17089"/>
        <dbReference type="ChEBI" id="CHEBI:15361"/>
        <dbReference type="ChEBI" id="CHEBI:57569"/>
        <dbReference type="ChEBI" id="CHEBI:59776"/>
        <dbReference type="EC" id="4.1.2.14"/>
    </reaction>
</comment>
<dbReference type="PROSITE" id="PS00160">
    <property type="entry name" value="ALDOLASE_KDPG_KHG_2"/>
    <property type="match status" value="1"/>
</dbReference>
<evidence type="ECO:0000256" key="7">
    <source>
        <dbReference type="ARBA" id="ARBA00022777"/>
    </source>
</evidence>
<dbReference type="Pfam" id="PF00294">
    <property type="entry name" value="PfkB"/>
    <property type="match status" value="1"/>
</dbReference>
<feature type="domain" description="Carbohydrate kinase PfkB" evidence="12">
    <location>
        <begin position="242"/>
        <end position="539"/>
    </location>
</feature>
<accession>A0A2P8GU88</accession>
<dbReference type="Pfam" id="PF01081">
    <property type="entry name" value="Aldolase"/>
    <property type="match status" value="1"/>
</dbReference>
<dbReference type="EC" id="4.1.2.14" evidence="5"/>
<reference evidence="14 16" key="2">
    <citation type="submission" date="2018-12" db="EMBL/GenBank/DDBJ databases">
        <authorList>
            <person name="hu s."/>
            <person name="Xu Y."/>
            <person name="Xu B."/>
            <person name="Li F."/>
        </authorList>
    </citation>
    <scope>NUCLEOTIDE SEQUENCE [LARGE SCALE GENOMIC DNA]</scope>
    <source>
        <strain evidence="14 16">KSW2-17</strain>
    </source>
</reference>
<evidence type="ECO:0000256" key="8">
    <source>
        <dbReference type="ARBA" id="ARBA00023239"/>
    </source>
</evidence>
<dbReference type="PROSITE" id="PS00584">
    <property type="entry name" value="PFKB_KINASES_2"/>
    <property type="match status" value="1"/>
</dbReference>
<dbReference type="GO" id="GO:0016301">
    <property type="term" value="F:kinase activity"/>
    <property type="evidence" value="ECO:0007669"/>
    <property type="project" value="UniProtKB-KW"/>
</dbReference>
<evidence type="ECO:0000256" key="9">
    <source>
        <dbReference type="ARBA" id="ARBA00023270"/>
    </source>
</evidence>
<comment type="similarity">
    <text evidence="3">Belongs to the KHG/KDPG aldolase family.</text>
</comment>
<dbReference type="Proteomes" id="UP000241203">
    <property type="component" value="Unassembled WGS sequence"/>
</dbReference>
<evidence type="ECO:0000313" key="16">
    <source>
        <dbReference type="Proteomes" id="UP000268291"/>
    </source>
</evidence>
<evidence type="ECO:0000256" key="11">
    <source>
        <dbReference type="SAM" id="MobiDB-lite"/>
    </source>
</evidence>
<evidence type="ECO:0000313" key="14">
    <source>
        <dbReference type="EMBL" id="RUQ84825.1"/>
    </source>
</evidence>
<evidence type="ECO:0000259" key="12">
    <source>
        <dbReference type="Pfam" id="PF00294"/>
    </source>
</evidence>
<comment type="pathway">
    <text evidence="2">Carbohydrate acid metabolism; 2-dehydro-3-deoxy-D-gluconate degradation; D-glyceraldehyde 3-phosphate and pyruvate from 2-dehydro-3-deoxy-D-gluconate: step 2/2.</text>
</comment>
<evidence type="ECO:0000256" key="10">
    <source>
        <dbReference type="ARBA" id="ARBA00023277"/>
    </source>
</evidence>
<dbReference type="EMBL" id="PYAU01000001">
    <property type="protein sequence ID" value="PSL37524.1"/>
    <property type="molecule type" value="Genomic_DNA"/>
</dbReference>
<dbReference type="InterPro" id="IPR000887">
    <property type="entry name" value="Aldlse_KDPG_KHG"/>
</dbReference>
<dbReference type="Proteomes" id="UP000268291">
    <property type="component" value="Unassembled WGS sequence"/>
</dbReference>
<gene>
    <name evidence="14" type="primary">eda</name>
    <name evidence="13" type="ORF">CLV49_1131</name>
    <name evidence="14" type="ORF">ELQ93_14690</name>
</gene>